<sequence>MRVRLEDVARAAGVSPKTVSRVLNDEANVTDATRQRVQAAMEAMDYRPHPSARSLAGNRSFVVAMLYDNNDNPASTYLAEIQDGVLEACDEHRYSMMVRPLRMRDRDFIRRFDALISDHHPDGVVLTPPITDYAPLLKRLREREVPYASVSPLRRGKALGVTMDEQQAARAIVEHLLELGHRRIAHVIGIANHGASRWRLAGYREAMAAAGLHEDPDLVVQGAFTFGSGVEAARQLFSLAERPTAVFAANDDMATGVMWAAGEYGLKVPHDLSVCGFDDTPLSRQLWPALTTVQQPSREMGKIAAEQLLNELRGHGAGRLVQIPFSLQIRGSTAIAP</sequence>
<dbReference type="PRINTS" id="PR00036">
    <property type="entry name" value="HTHLACI"/>
</dbReference>
<dbReference type="PATRIC" id="fig|1440763.5.peg.1972"/>
<dbReference type="GO" id="GO:0000976">
    <property type="term" value="F:transcription cis-regulatory region binding"/>
    <property type="evidence" value="ECO:0007669"/>
    <property type="project" value="TreeGrafter"/>
</dbReference>
<dbReference type="Pfam" id="PF13377">
    <property type="entry name" value="Peripla_BP_3"/>
    <property type="match status" value="1"/>
</dbReference>
<dbReference type="AlphaFoldDB" id="A0A0G9HCP7"/>
<dbReference type="RefSeq" id="WP_046967680.1">
    <property type="nucleotide sequence ID" value="NZ_CP017480.1"/>
</dbReference>
<proteinExistence type="predicted"/>
<evidence type="ECO:0000313" key="1">
    <source>
        <dbReference type="EMBL" id="APG05635.1"/>
    </source>
</evidence>
<dbReference type="OrthoDB" id="9798934at2"/>
<dbReference type="GO" id="GO:0003700">
    <property type="term" value="F:DNA-binding transcription factor activity"/>
    <property type="evidence" value="ECO:0007669"/>
    <property type="project" value="TreeGrafter"/>
</dbReference>
<dbReference type="PANTHER" id="PTHR30146">
    <property type="entry name" value="LACI-RELATED TRANSCRIPTIONAL REPRESSOR"/>
    <property type="match status" value="1"/>
</dbReference>
<dbReference type="Gene3D" id="3.40.50.2300">
    <property type="match status" value="2"/>
</dbReference>
<reference evidence="2" key="1">
    <citation type="submission" date="2016-09" db="EMBL/GenBank/DDBJ databases">
        <authorList>
            <person name="Lysoe E."/>
        </authorList>
    </citation>
    <scope>NUCLEOTIDE SEQUENCE [LARGE SCALE GENOMIC DNA]</scope>
    <source>
        <strain evidence="2">LJ96T</strain>
    </source>
</reference>
<dbReference type="InterPro" id="IPR028082">
    <property type="entry name" value="Peripla_BP_I"/>
</dbReference>
<dbReference type="KEGG" id="lrz:BJI69_18145"/>
<gene>
    <name evidence="1" type="ORF">BJI69_18145</name>
</gene>
<dbReference type="CDD" id="cd01545">
    <property type="entry name" value="PBP1_SalR"/>
    <property type="match status" value="1"/>
</dbReference>
<name>A0A0G9HCP7_9GAMM</name>
<dbReference type="InterPro" id="IPR000843">
    <property type="entry name" value="HTH_LacI"/>
</dbReference>
<dbReference type="CDD" id="cd01392">
    <property type="entry name" value="HTH_LacI"/>
    <property type="match status" value="1"/>
</dbReference>
<dbReference type="SUPFAM" id="SSF47413">
    <property type="entry name" value="lambda repressor-like DNA-binding domains"/>
    <property type="match status" value="1"/>
</dbReference>
<dbReference type="Proteomes" id="UP000182987">
    <property type="component" value="Chromosome"/>
</dbReference>
<dbReference type="PANTHER" id="PTHR30146:SF153">
    <property type="entry name" value="LACTOSE OPERON REPRESSOR"/>
    <property type="match status" value="1"/>
</dbReference>
<dbReference type="Gene3D" id="1.10.260.40">
    <property type="entry name" value="lambda repressor-like DNA-binding domains"/>
    <property type="match status" value="1"/>
</dbReference>
<dbReference type="InterPro" id="IPR010982">
    <property type="entry name" value="Lambda_DNA-bd_dom_sf"/>
</dbReference>
<dbReference type="SMART" id="SM00354">
    <property type="entry name" value="HTH_LACI"/>
    <property type="match status" value="1"/>
</dbReference>
<dbReference type="EMBL" id="CP017480">
    <property type="protein sequence ID" value="APG05635.1"/>
    <property type="molecule type" value="Genomic_DNA"/>
</dbReference>
<protein>
    <submittedName>
        <fullName evidence="1">LacI family transcriptional regulator</fullName>
    </submittedName>
</protein>
<dbReference type="SUPFAM" id="SSF53822">
    <property type="entry name" value="Periplasmic binding protein-like I"/>
    <property type="match status" value="1"/>
</dbReference>
<keyword evidence="2" id="KW-1185">Reference proteome</keyword>
<dbReference type="InterPro" id="IPR046335">
    <property type="entry name" value="LacI/GalR-like_sensor"/>
</dbReference>
<accession>A0A0G9HCP7</accession>
<dbReference type="Pfam" id="PF00356">
    <property type="entry name" value="LacI"/>
    <property type="match status" value="1"/>
</dbReference>
<evidence type="ECO:0000313" key="2">
    <source>
        <dbReference type="Proteomes" id="UP000182987"/>
    </source>
</evidence>
<dbReference type="PROSITE" id="PS00356">
    <property type="entry name" value="HTH_LACI_1"/>
    <property type="match status" value="1"/>
</dbReference>
<dbReference type="PROSITE" id="PS50932">
    <property type="entry name" value="HTH_LACI_2"/>
    <property type="match status" value="1"/>
</dbReference>
<dbReference type="STRING" id="1440763.BJI69_18145"/>
<organism evidence="1 2">
    <name type="scientific">Luteibacter rhizovicinus DSM 16549</name>
    <dbReference type="NCBI Taxonomy" id="1440763"/>
    <lineage>
        <taxon>Bacteria</taxon>
        <taxon>Pseudomonadati</taxon>
        <taxon>Pseudomonadota</taxon>
        <taxon>Gammaproteobacteria</taxon>
        <taxon>Lysobacterales</taxon>
        <taxon>Rhodanobacteraceae</taxon>
        <taxon>Luteibacter</taxon>
    </lineage>
</organism>